<evidence type="ECO:0000313" key="3">
    <source>
        <dbReference type="Ensembl" id="ENSEBUP00000000578.1"/>
    </source>
</evidence>
<sequence length="165" mass="19095">MLSGGGSLFEFLLNNCHDELMSEKVELGDQSRSLMIYFVILCSLHGSEDPWRVSKLIKGYMQQHNIPQREVVDATGLNQSHLSQHLNKGTPMKNQKRASLYTWYICKKREIQRRKYFEHTLRAMSVCTGLLLTCKIKHTPLRIQDKRICTVKTEPFVLPENGTKD</sequence>
<organism evidence="3 4">
    <name type="scientific">Eptatretus burgeri</name>
    <name type="common">Inshore hagfish</name>
    <dbReference type="NCBI Taxonomy" id="7764"/>
    <lineage>
        <taxon>Eukaryota</taxon>
        <taxon>Metazoa</taxon>
        <taxon>Chordata</taxon>
        <taxon>Craniata</taxon>
        <taxon>Vertebrata</taxon>
        <taxon>Cyclostomata</taxon>
        <taxon>Myxini</taxon>
        <taxon>Myxiniformes</taxon>
        <taxon>Myxinidae</taxon>
        <taxon>Eptatretinae</taxon>
        <taxon>Eptatretus</taxon>
    </lineage>
</organism>
<dbReference type="InterPro" id="IPR006899">
    <property type="entry name" value="HNF-1_N"/>
</dbReference>
<dbReference type="AlphaFoldDB" id="A0A8C4PWE4"/>
<dbReference type="Ensembl" id="ENSEBUT00000000880.1">
    <property type="protein sequence ID" value="ENSEBUP00000000578.1"/>
    <property type="gene ID" value="ENSEBUG00000000671.1"/>
</dbReference>
<dbReference type="SUPFAM" id="SSF47413">
    <property type="entry name" value="lambda repressor-like DNA-binding domains"/>
    <property type="match status" value="1"/>
</dbReference>
<feature type="domain" description="POU-specific atypical" evidence="2">
    <location>
        <begin position="25"/>
        <end position="120"/>
    </location>
</feature>
<dbReference type="GO" id="GO:0030073">
    <property type="term" value="P:insulin secretion"/>
    <property type="evidence" value="ECO:0007669"/>
    <property type="project" value="InterPro"/>
</dbReference>
<dbReference type="GO" id="GO:0031016">
    <property type="term" value="P:pancreas development"/>
    <property type="evidence" value="ECO:0007669"/>
    <property type="project" value="InterPro"/>
</dbReference>
<dbReference type="PANTHER" id="PTHR11568">
    <property type="entry name" value="HEPATOCYTE NUCLEAR FACTOR 1"/>
    <property type="match status" value="1"/>
</dbReference>
<comment type="subcellular location">
    <subcellularLocation>
        <location evidence="1">Nucleus</location>
    </subcellularLocation>
</comment>
<evidence type="ECO:0000259" key="2">
    <source>
        <dbReference type="PROSITE" id="PS51936"/>
    </source>
</evidence>
<dbReference type="Gene3D" id="1.10.260.40">
    <property type="entry name" value="lambda repressor-like DNA-binding domains"/>
    <property type="match status" value="1"/>
</dbReference>
<evidence type="ECO:0000313" key="4">
    <source>
        <dbReference type="Proteomes" id="UP000694388"/>
    </source>
</evidence>
<dbReference type="GO" id="GO:0005634">
    <property type="term" value="C:nucleus"/>
    <property type="evidence" value="ECO:0007669"/>
    <property type="project" value="UniProtKB-SubCell"/>
</dbReference>
<dbReference type="GO" id="GO:0045893">
    <property type="term" value="P:positive regulation of DNA-templated transcription"/>
    <property type="evidence" value="ECO:0007669"/>
    <property type="project" value="InterPro"/>
</dbReference>
<dbReference type="InterPro" id="IPR039066">
    <property type="entry name" value="HNF-1"/>
</dbReference>
<protein>
    <recommendedName>
        <fullName evidence="2">POU-specific atypical domain-containing protein</fullName>
    </recommendedName>
</protein>
<dbReference type="GO" id="GO:0000978">
    <property type="term" value="F:RNA polymerase II cis-regulatory region sequence-specific DNA binding"/>
    <property type="evidence" value="ECO:0007669"/>
    <property type="project" value="TreeGrafter"/>
</dbReference>
<dbReference type="Proteomes" id="UP000694388">
    <property type="component" value="Unplaced"/>
</dbReference>
<dbReference type="Pfam" id="PF04814">
    <property type="entry name" value="HNF-1_N"/>
    <property type="match status" value="1"/>
</dbReference>
<reference evidence="3" key="1">
    <citation type="submission" date="2025-08" db="UniProtKB">
        <authorList>
            <consortium name="Ensembl"/>
        </authorList>
    </citation>
    <scope>IDENTIFICATION</scope>
</reference>
<evidence type="ECO:0000256" key="1">
    <source>
        <dbReference type="ARBA" id="ARBA00004123"/>
    </source>
</evidence>
<dbReference type="PANTHER" id="PTHR11568:SF2">
    <property type="entry name" value="HEPATOCYTE NUCLEAR FACTOR 1-BETA"/>
    <property type="match status" value="1"/>
</dbReference>
<dbReference type="GeneTree" id="ENSGT00940000153818"/>
<proteinExistence type="predicted"/>
<reference evidence="3" key="2">
    <citation type="submission" date="2025-09" db="UniProtKB">
        <authorList>
            <consortium name="Ensembl"/>
        </authorList>
    </citation>
    <scope>IDENTIFICATION</scope>
</reference>
<dbReference type="GO" id="GO:0001889">
    <property type="term" value="P:liver development"/>
    <property type="evidence" value="ECO:0007669"/>
    <property type="project" value="InterPro"/>
</dbReference>
<name>A0A8C4PWE4_EPTBU</name>
<dbReference type="GO" id="GO:0000981">
    <property type="term" value="F:DNA-binding transcription factor activity, RNA polymerase II-specific"/>
    <property type="evidence" value="ECO:0007669"/>
    <property type="project" value="TreeGrafter"/>
</dbReference>
<keyword evidence="4" id="KW-1185">Reference proteome</keyword>
<dbReference type="InterPro" id="IPR044869">
    <property type="entry name" value="HNF-1_POU"/>
</dbReference>
<accession>A0A8C4PWE4</accession>
<dbReference type="PROSITE" id="PS51936">
    <property type="entry name" value="POU_4"/>
    <property type="match status" value="1"/>
</dbReference>
<dbReference type="InterPro" id="IPR010982">
    <property type="entry name" value="Lambda_DNA-bd_dom_sf"/>
</dbReference>